<dbReference type="PANTHER" id="PTHR43283:SF3">
    <property type="entry name" value="BETA-LACTAMASE FAMILY PROTEIN (AFU_ORTHOLOGUE AFUA_5G07500)"/>
    <property type="match status" value="1"/>
</dbReference>
<gene>
    <name evidence="4" type="ORF">DW264_12175</name>
    <name evidence="3" type="ORF">DW927_09115</name>
    <name evidence="2" type="ORF">GMD50_12530</name>
</gene>
<protein>
    <submittedName>
        <fullName evidence="2 4">Serine hydrolase</fullName>
    </submittedName>
</protein>
<dbReference type="EMBL" id="QRID01000012">
    <property type="protein sequence ID" value="RHG27191.1"/>
    <property type="molecule type" value="Genomic_DNA"/>
</dbReference>
<dbReference type="Proteomes" id="UP000284465">
    <property type="component" value="Unassembled WGS sequence"/>
</dbReference>
<evidence type="ECO:0000313" key="6">
    <source>
        <dbReference type="Proteomes" id="UP000284465"/>
    </source>
</evidence>
<dbReference type="SUPFAM" id="SSF56601">
    <property type="entry name" value="beta-lactamase/transpeptidase-like"/>
    <property type="match status" value="1"/>
</dbReference>
<dbReference type="GO" id="GO:0016787">
    <property type="term" value="F:hydrolase activity"/>
    <property type="evidence" value="ECO:0007669"/>
    <property type="project" value="UniProtKB-KW"/>
</dbReference>
<proteinExistence type="predicted"/>
<feature type="domain" description="Beta-lactamase-related" evidence="1">
    <location>
        <begin position="12"/>
        <end position="375"/>
    </location>
</feature>
<dbReference type="Gene3D" id="3.40.710.10">
    <property type="entry name" value="DD-peptidase/beta-lactamase superfamily"/>
    <property type="match status" value="1"/>
</dbReference>
<evidence type="ECO:0000313" key="7">
    <source>
        <dbReference type="Proteomes" id="UP000478483"/>
    </source>
</evidence>
<organism evidence="4 5">
    <name type="scientific">Roseburia intestinalis</name>
    <dbReference type="NCBI Taxonomy" id="166486"/>
    <lineage>
        <taxon>Bacteria</taxon>
        <taxon>Bacillati</taxon>
        <taxon>Bacillota</taxon>
        <taxon>Clostridia</taxon>
        <taxon>Lachnospirales</taxon>
        <taxon>Lachnospiraceae</taxon>
        <taxon>Roseburia</taxon>
    </lineage>
</organism>
<dbReference type="EMBL" id="WNAJ01000015">
    <property type="protein sequence ID" value="MTR85864.1"/>
    <property type="molecule type" value="Genomic_DNA"/>
</dbReference>
<dbReference type="AlphaFoldDB" id="A0A3R6I5N3"/>
<evidence type="ECO:0000313" key="2">
    <source>
        <dbReference type="EMBL" id="MTR85864.1"/>
    </source>
</evidence>
<dbReference type="Proteomes" id="UP000478483">
    <property type="component" value="Unassembled WGS sequence"/>
</dbReference>
<dbReference type="InterPro" id="IPR012338">
    <property type="entry name" value="Beta-lactam/transpept-like"/>
</dbReference>
<name>A0A3R6I5N3_9FIRM</name>
<dbReference type="PANTHER" id="PTHR43283">
    <property type="entry name" value="BETA-LACTAMASE-RELATED"/>
    <property type="match status" value="1"/>
</dbReference>
<dbReference type="Pfam" id="PF00144">
    <property type="entry name" value="Beta-lactamase"/>
    <property type="match status" value="1"/>
</dbReference>
<evidence type="ECO:0000313" key="4">
    <source>
        <dbReference type="EMBL" id="RHG27191.1"/>
    </source>
</evidence>
<comment type="caution">
    <text evidence="4">The sequence shown here is derived from an EMBL/GenBank/DDBJ whole genome shotgun (WGS) entry which is preliminary data.</text>
</comment>
<dbReference type="InterPro" id="IPR050789">
    <property type="entry name" value="Diverse_Enzym_Activities"/>
</dbReference>
<sequence length="392" mass="43686">MEVSFMSNAKQIDQLLEGFLKRGLPGCGLKVVQYGNTLYEGYFGVTDIDTKTPVTKDTLFRQASMSKIPLYTVMMMLYERGKFLLTDPIGDYLPEWKTSTRYDRHPNGYVDIVPTSRPINIRDVMSMKCGLPYCNSAAPTHDLVMTGMQECMQPLWEKGSYTLKEHLSAMSKAPLACDPGTHWIYGFSSELAAGIIEAVCDKPVNDVFKEMLFDPLGMKDTAAIFPDEQTKNRLVTLYAKDPDGNLVPGPDFFDKKHLPGKENEAGWARLYSSVEDYSRLLQMLACGGVYDGTRLMSSTTIDLMRTNGLTREQLLDFPDKGYGYGLGFRTVIDPAAGDLNGSIGAFGWTGGFGSWCEADPAEGLSIVYMHNLIPNDEQYYHPRVRTASYGLL</sequence>
<reference evidence="2 7" key="2">
    <citation type="journal article" date="2019" name="Nat. Med.">
        <title>A library of human gut bacterial isolates paired with longitudinal multiomics data enables mechanistic microbiome research.</title>
        <authorList>
            <person name="Poyet M."/>
            <person name="Groussin M."/>
            <person name="Gibbons S.M."/>
            <person name="Avila-Pacheco J."/>
            <person name="Jiang X."/>
            <person name="Kearney S.M."/>
            <person name="Perrotta A.R."/>
            <person name="Berdy B."/>
            <person name="Zhao S."/>
            <person name="Lieberman T.D."/>
            <person name="Swanson P.K."/>
            <person name="Smith M."/>
            <person name="Roesemann S."/>
            <person name="Alexander J.E."/>
            <person name="Rich S.A."/>
            <person name="Livny J."/>
            <person name="Vlamakis H."/>
            <person name="Clish C."/>
            <person name="Bullock K."/>
            <person name="Deik A."/>
            <person name="Scott J."/>
            <person name="Pierce K.A."/>
            <person name="Xavier R.J."/>
            <person name="Alm E.J."/>
        </authorList>
    </citation>
    <scope>NUCLEOTIDE SEQUENCE [LARGE SCALE GENOMIC DNA]</scope>
    <source>
        <strain evidence="2 7">BIOML-A1</strain>
    </source>
</reference>
<evidence type="ECO:0000313" key="3">
    <source>
        <dbReference type="EMBL" id="RHA67469.1"/>
    </source>
</evidence>
<evidence type="ECO:0000313" key="5">
    <source>
        <dbReference type="Proteomes" id="UP000284051"/>
    </source>
</evidence>
<dbReference type="Proteomes" id="UP000284051">
    <property type="component" value="Unassembled WGS sequence"/>
</dbReference>
<dbReference type="EMBL" id="QSFP01000008">
    <property type="protein sequence ID" value="RHA67469.1"/>
    <property type="molecule type" value="Genomic_DNA"/>
</dbReference>
<keyword evidence="4" id="KW-0378">Hydrolase</keyword>
<reference evidence="5 6" key="1">
    <citation type="submission" date="2018-08" db="EMBL/GenBank/DDBJ databases">
        <title>A genome reference for cultivated species of the human gut microbiota.</title>
        <authorList>
            <person name="Zou Y."/>
            <person name="Xue W."/>
            <person name="Luo G."/>
        </authorList>
    </citation>
    <scope>NUCLEOTIDE SEQUENCE [LARGE SCALE GENOMIC DNA]</scope>
    <source>
        <strain evidence="4 5">AM22-21LB</strain>
        <strain evidence="3 6">AM43-11</strain>
    </source>
</reference>
<dbReference type="InterPro" id="IPR001466">
    <property type="entry name" value="Beta-lactam-related"/>
</dbReference>
<accession>A0A3R6I5N3</accession>
<evidence type="ECO:0000259" key="1">
    <source>
        <dbReference type="Pfam" id="PF00144"/>
    </source>
</evidence>